<dbReference type="EC" id="2.7.13.3" evidence="2"/>
<keyword evidence="4" id="KW-0547">Nucleotide-binding</keyword>
<comment type="caution">
    <text evidence="9">The sequence shown here is derived from an EMBL/GenBank/DDBJ whole genome shotgun (WGS) entry which is preliminary data.</text>
</comment>
<dbReference type="InterPro" id="IPR005467">
    <property type="entry name" value="His_kinase_dom"/>
</dbReference>
<keyword evidence="10" id="KW-1185">Reference proteome</keyword>
<feature type="domain" description="Histidine kinase" evidence="8">
    <location>
        <begin position="204"/>
        <end position="408"/>
    </location>
</feature>
<dbReference type="PROSITE" id="PS50109">
    <property type="entry name" value="HIS_KIN"/>
    <property type="match status" value="1"/>
</dbReference>
<evidence type="ECO:0000259" key="8">
    <source>
        <dbReference type="PROSITE" id="PS50109"/>
    </source>
</evidence>
<dbReference type="PANTHER" id="PTHR44936">
    <property type="entry name" value="SENSOR PROTEIN CREC"/>
    <property type="match status" value="1"/>
</dbReference>
<dbReference type="InterPro" id="IPR036890">
    <property type="entry name" value="HATPase_C_sf"/>
</dbReference>
<evidence type="ECO:0000256" key="4">
    <source>
        <dbReference type="ARBA" id="ARBA00022741"/>
    </source>
</evidence>
<dbReference type="PANTHER" id="PTHR44936:SF10">
    <property type="entry name" value="SENSOR PROTEIN RSTB"/>
    <property type="match status" value="1"/>
</dbReference>
<feature type="transmembrane region" description="Helical" evidence="7">
    <location>
        <begin position="12"/>
        <end position="35"/>
    </location>
</feature>
<comment type="catalytic activity">
    <reaction evidence="1">
        <text>ATP + protein L-histidine = ADP + protein N-phospho-L-histidine.</text>
        <dbReference type="EC" id="2.7.13.3"/>
    </reaction>
</comment>
<feature type="transmembrane region" description="Helical" evidence="7">
    <location>
        <begin position="41"/>
        <end position="60"/>
    </location>
</feature>
<dbReference type="EMBL" id="JAQOMS010000002">
    <property type="protein sequence ID" value="MDC2888394.1"/>
    <property type="molecule type" value="Genomic_DNA"/>
</dbReference>
<dbReference type="Gene3D" id="1.10.287.130">
    <property type="match status" value="1"/>
</dbReference>
<proteinExistence type="predicted"/>
<evidence type="ECO:0000256" key="7">
    <source>
        <dbReference type="SAM" id="Phobius"/>
    </source>
</evidence>
<evidence type="ECO:0000313" key="10">
    <source>
        <dbReference type="Proteomes" id="UP001528411"/>
    </source>
</evidence>
<keyword evidence="7" id="KW-0812">Transmembrane</keyword>
<evidence type="ECO:0000256" key="2">
    <source>
        <dbReference type="ARBA" id="ARBA00012438"/>
    </source>
</evidence>
<keyword evidence="3" id="KW-0808">Transferase</keyword>
<dbReference type="SUPFAM" id="SSF55874">
    <property type="entry name" value="ATPase domain of HSP90 chaperone/DNA topoisomerase II/histidine kinase"/>
    <property type="match status" value="1"/>
</dbReference>
<dbReference type="Pfam" id="PF02518">
    <property type="entry name" value="HATPase_c"/>
    <property type="match status" value="1"/>
</dbReference>
<sequence length="413" mass="46266">MQIIKNNQQVKPLIHAKFVFIALQLLAIIVSQQWLDYDFPYSVLYSIILAELIVNIGFYVKFQQTPSIRTTAYFSFVAVDIIFLSVLLYFTGGAANPFVSLLLLPIAIASVSLTQRWLLIVTFLSMSAYSTLLFSIDPHALHNMDLAQHLFGMWLNFLLSALVVVIIVVALIKAISRQDKIISQHREEQLRQEQLVSLGAAAAQFAHRLATPLGTAHLLAEELQEHSKIEDPTIILLDEQLATCRRHLVNFRDIAEKVRNNIKSPVSVFSLIEELKQEVQISFPLAKVTWNFEKQTTSRIVSEPVLLPALLNLIQNAVNASGENHSYKVIVNITTIDNFICLSVRDFGPSIKQETLLQLGVELVDSKHGLGMGVFLSHVTLEKLGGKLKLFNHPEIGAVAEVFLPIRDALDEQ</sequence>
<dbReference type="InterPro" id="IPR050980">
    <property type="entry name" value="2C_sensor_his_kinase"/>
</dbReference>
<dbReference type="InterPro" id="IPR003594">
    <property type="entry name" value="HATPase_dom"/>
</dbReference>
<accession>A0ABT5FB85</accession>
<feature type="transmembrane region" description="Helical" evidence="7">
    <location>
        <begin position="118"/>
        <end position="136"/>
    </location>
</feature>
<reference evidence="9 10" key="1">
    <citation type="submission" date="2023-01" db="EMBL/GenBank/DDBJ databases">
        <title>Psychrosphaera sp. nov., isolated from marine algae.</title>
        <authorList>
            <person name="Bayburt H."/>
            <person name="Choi B.J."/>
            <person name="Kim J.M."/>
            <person name="Choi D.G."/>
            <person name="Jeon C.O."/>
        </authorList>
    </citation>
    <scope>NUCLEOTIDE SEQUENCE [LARGE SCALE GENOMIC DNA]</scope>
    <source>
        <strain evidence="9 10">G1-22</strain>
    </source>
</reference>
<dbReference type="Pfam" id="PF25323">
    <property type="entry name" value="6TM_PilS"/>
    <property type="match status" value="1"/>
</dbReference>
<keyword evidence="5" id="KW-0418">Kinase</keyword>
<gene>
    <name evidence="9" type="ORF">PN838_05985</name>
</gene>
<dbReference type="RefSeq" id="WP_272180022.1">
    <property type="nucleotide sequence ID" value="NZ_JAQOMS010000002.1"/>
</dbReference>
<name>A0ABT5FB85_9GAMM</name>
<keyword evidence="7" id="KW-1133">Transmembrane helix</keyword>
<dbReference type="SMART" id="SM00387">
    <property type="entry name" value="HATPase_c"/>
    <property type="match status" value="1"/>
</dbReference>
<protein>
    <recommendedName>
        <fullName evidence="2">histidine kinase</fullName>
        <ecNumber evidence="2">2.7.13.3</ecNumber>
    </recommendedName>
</protein>
<dbReference type="Proteomes" id="UP001528411">
    <property type="component" value="Unassembled WGS sequence"/>
</dbReference>
<evidence type="ECO:0000256" key="5">
    <source>
        <dbReference type="ARBA" id="ARBA00022777"/>
    </source>
</evidence>
<organism evidence="9 10">
    <name type="scientific">Psychrosphaera algicola</name>
    <dbReference type="NCBI Taxonomy" id="3023714"/>
    <lineage>
        <taxon>Bacteria</taxon>
        <taxon>Pseudomonadati</taxon>
        <taxon>Pseudomonadota</taxon>
        <taxon>Gammaproteobacteria</taxon>
        <taxon>Alteromonadales</taxon>
        <taxon>Pseudoalteromonadaceae</taxon>
        <taxon>Psychrosphaera</taxon>
    </lineage>
</organism>
<keyword evidence="7" id="KW-0472">Membrane</keyword>
<keyword evidence="6 9" id="KW-0067">ATP-binding</keyword>
<feature type="transmembrane region" description="Helical" evidence="7">
    <location>
        <begin position="151"/>
        <end position="172"/>
    </location>
</feature>
<evidence type="ECO:0000256" key="1">
    <source>
        <dbReference type="ARBA" id="ARBA00000085"/>
    </source>
</evidence>
<evidence type="ECO:0000256" key="3">
    <source>
        <dbReference type="ARBA" id="ARBA00022679"/>
    </source>
</evidence>
<feature type="transmembrane region" description="Helical" evidence="7">
    <location>
        <begin position="97"/>
        <end position="113"/>
    </location>
</feature>
<evidence type="ECO:0000313" key="9">
    <source>
        <dbReference type="EMBL" id="MDC2888394.1"/>
    </source>
</evidence>
<evidence type="ECO:0000256" key="6">
    <source>
        <dbReference type="ARBA" id="ARBA00022840"/>
    </source>
</evidence>
<feature type="transmembrane region" description="Helical" evidence="7">
    <location>
        <begin position="72"/>
        <end position="91"/>
    </location>
</feature>
<dbReference type="Gene3D" id="3.30.565.10">
    <property type="entry name" value="Histidine kinase-like ATPase, C-terminal domain"/>
    <property type="match status" value="1"/>
</dbReference>
<dbReference type="GO" id="GO:0005524">
    <property type="term" value="F:ATP binding"/>
    <property type="evidence" value="ECO:0007669"/>
    <property type="project" value="UniProtKB-KW"/>
</dbReference>